<comment type="caution">
    <text evidence="3">The sequence shown here is derived from an EMBL/GenBank/DDBJ whole genome shotgun (WGS) entry which is preliminary data.</text>
</comment>
<dbReference type="Proteomes" id="UP000013776">
    <property type="component" value="Unassembled WGS sequence"/>
</dbReference>
<dbReference type="VEuPathDB" id="FungiDB:TAPDE_003923"/>
<proteinExistence type="predicted"/>
<dbReference type="EMBL" id="CAHR02000162">
    <property type="protein sequence ID" value="CCG83605.1"/>
    <property type="molecule type" value="Genomic_DNA"/>
</dbReference>
<evidence type="ECO:0000256" key="1">
    <source>
        <dbReference type="SAM" id="MobiDB-lite"/>
    </source>
</evidence>
<dbReference type="InterPro" id="IPR019783">
    <property type="entry name" value="SDO1/SBDS_N"/>
</dbReference>
<dbReference type="Gene3D" id="3.30.1250.10">
    <property type="entry name" value="Ribosome maturation protein SBDS, N-terminal domain"/>
    <property type="match status" value="1"/>
</dbReference>
<keyword evidence="4" id="KW-1185">Reference proteome</keyword>
<evidence type="ECO:0000313" key="4">
    <source>
        <dbReference type="Proteomes" id="UP000013776"/>
    </source>
</evidence>
<dbReference type="OrthoDB" id="2567806at2759"/>
<feature type="domain" description="Ribosome maturation protein SDO1/SBDS N-terminal" evidence="2">
    <location>
        <begin position="7"/>
        <end position="94"/>
    </location>
</feature>
<protein>
    <recommendedName>
        <fullName evidence="2">Ribosome maturation protein SDO1/SBDS N-terminal domain-containing protein</fullName>
    </recommendedName>
</protein>
<accession>R4XDB9</accession>
<feature type="region of interest" description="Disordered" evidence="1">
    <location>
        <begin position="91"/>
        <end position="114"/>
    </location>
</feature>
<dbReference type="eggNOG" id="ENOG502S9SB">
    <property type="taxonomic scope" value="Eukaryota"/>
</dbReference>
<organism evidence="3 4">
    <name type="scientific">Taphrina deformans (strain PYCC 5710 / ATCC 11124 / CBS 356.35 / IMI 108563 / JCM 9778 / NBRC 8474)</name>
    <name type="common">Peach leaf curl fungus</name>
    <name type="synonym">Lalaria deformans</name>
    <dbReference type="NCBI Taxonomy" id="1097556"/>
    <lineage>
        <taxon>Eukaryota</taxon>
        <taxon>Fungi</taxon>
        <taxon>Dikarya</taxon>
        <taxon>Ascomycota</taxon>
        <taxon>Taphrinomycotina</taxon>
        <taxon>Taphrinomycetes</taxon>
        <taxon>Taphrinales</taxon>
        <taxon>Taphrinaceae</taxon>
        <taxon>Taphrina</taxon>
    </lineage>
</organism>
<dbReference type="AlphaFoldDB" id="R4XDB9"/>
<dbReference type="InterPro" id="IPR036786">
    <property type="entry name" value="Ribosome_mat_SBDS_N_sf"/>
</dbReference>
<gene>
    <name evidence="3" type="ORF">TAPDE_003923</name>
</gene>
<evidence type="ECO:0000313" key="3">
    <source>
        <dbReference type="EMBL" id="CCG83605.1"/>
    </source>
</evidence>
<dbReference type="Pfam" id="PF01172">
    <property type="entry name" value="SBDS_N"/>
    <property type="match status" value="1"/>
</dbReference>
<evidence type="ECO:0000259" key="2">
    <source>
        <dbReference type="Pfam" id="PF01172"/>
    </source>
</evidence>
<sequence>MTKEGLVSRAVYKGENETYIVIVESAQAVEDWKKDSSIPLTQVVGAFQVYVGQGAQGILDRPSKQQLENEFGTKNEDDIVKKIISEGKVETSKATSHKFTEQNQSNGSGGAGGR</sequence>
<reference evidence="3 4" key="1">
    <citation type="journal article" date="2013" name="MBio">
        <title>Genome sequencing of the plant pathogen Taphrina deformans, the causal agent of peach leaf curl.</title>
        <authorList>
            <person name="Cisse O.H."/>
            <person name="Almeida J.M.G.C.F."/>
            <person name="Fonseca A."/>
            <person name="Kumar A.A."/>
            <person name="Salojaervi J."/>
            <person name="Overmyer K."/>
            <person name="Hauser P.M."/>
            <person name="Pagni M."/>
        </authorList>
    </citation>
    <scope>NUCLEOTIDE SEQUENCE [LARGE SCALE GENOMIC DNA]</scope>
    <source>
        <strain evidence="4">PYCC 5710 / ATCC 11124 / CBS 356.35 / IMI 108563 / JCM 9778 / NBRC 8474</strain>
    </source>
</reference>
<name>R4XDB9_TAPDE</name>
<dbReference type="SUPFAM" id="SSF89895">
    <property type="entry name" value="FYSH domain"/>
    <property type="match status" value="1"/>
</dbReference>